<protein>
    <submittedName>
        <fullName evidence="2">Glycogen operon protein</fullName>
    </submittedName>
</protein>
<sequence length="625" mass="72222">MKRRENEAEIRVLPGNPRILGVYRAKNGYNFASVIPDEKEASLLLYEKNSGRLIQEIPLPPEERTGEVAAVFIEQFRPREMEYNYKIDGEIRQDPRAALLTGRERFGTAVDHKNPHSLRCGVLEGKFLWEKEERPAISLSEMVLYKLHVRGYTSHKNSKVRQKGTFRGVAKKIPYLKELGITSVELMPCYEFDEIMVKDGIPAAYAYEQKDAAKVNYWGYTDQAFYFAPKASYCATGSPAREFMEMVRDFHQAGIECMMEFYFTAEISPLEVLDILRYWKTVYHIDGFHLVGDTRAQEYVTEDPLLADTKLFFAGVDAQKLYRNKTPHFRHLAEYNEWSRQVFRRFLKGDEDMLVDFTYCTRRNPDTHGVVNYMSIQDGFTMADAVAYDIKHNEENGEKNRDGMNYNYSWNCGIEGPTRKQSIKALRKRQIKNSFLFLLLSQGIPLIYQGDEIGNSQNGNNNAYCQDNEVGWVDWSGLRRNRELLEFVKKSIAFRASHPVLHLPGELRCMDYKSYGSPDVSYHSQRAWFAELDNNFRHVGVMYNGNYAEDSAGVPDAWIYIAYNMHWLEHEFALPHLPGNGKWRVAINTGKNENAGFYEETEEPPVKDQKGIKVSPRTIIVLVGK</sequence>
<dbReference type="STRING" id="1122155.SAMN02745158_01305"/>
<name>A0A1M4VMZ3_9CLOT</name>
<dbReference type="Gene3D" id="2.60.40.10">
    <property type="entry name" value="Immunoglobulins"/>
    <property type="match status" value="1"/>
</dbReference>
<dbReference type="Gene3D" id="2.60.40.1180">
    <property type="entry name" value="Golgi alpha-mannosidase II"/>
    <property type="match status" value="1"/>
</dbReference>
<dbReference type="InterPro" id="IPR006047">
    <property type="entry name" value="GH13_cat_dom"/>
</dbReference>
<dbReference type="AlphaFoldDB" id="A0A1M4VMZ3"/>
<evidence type="ECO:0000313" key="3">
    <source>
        <dbReference type="Proteomes" id="UP000184245"/>
    </source>
</evidence>
<dbReference type="Proteomes" id="UP000184245">
    <property type="component" value="Unassembled WGS sequence"/>
</dbReference>
<organism evidence="2 3">
    <name type="scientific">Lactonifactor longoviformis DSM 17459</name>
    <dbReference type="NCBI Taxonomy" id="1122155"/>
    <lineage>
        <taxon>Bacteria</taxon>
        <taxon>Bacillati</taxon>
        <taxon>Bacillota</taxon>
        <taxon>Clostridia</taxon>
        <taxon>Eubacteriales</taxon>
        <taxon>Clostridiaceae</taxon>
        <taxon>Lactonifactor</taxon>
    </lineage>
</organism>
<dbReference type="GO" id="GO:0005975">
    <property type="term" value="P:carbohydrate metabolic process"/>
    <property type="evidence" value="ECO:0007669"/>
    <property type="project" value="InterPro"/>
</dbReference>
<evidence type="ECO:0000313" key="2">
    <source>
        <dbReference type="EMBL" id="SHE70222.1"/>
    </source>
</evidence>
<dbReference type="InterPro" id="IPR017853">
    <property type="entry name" value="GH"/>
</dbReference>
<reference evidence="2 3" key="1">
    <citation type="submission" date="2016-11" db="EMBL/GenBank/DDBJ databases">
        <authorList>
            <person name="Jaros S."/>
            <person name="Januszkiewicz K."/>
            <person name="Wedrychowicz H."/>
        </authorList>
    </citation>
    <scope>NUCLEOTIDE SEQUENCE [LARGE SCALE GENOMIC DNA]</scope>
    <source>
        <strain evidence="2 3">DSM 17459</strain>
    </source>
</reference>
<proteinExistence type="predicted"/>
<dbReference type="SUPFAM" id="SSF51011">
    <property type="entry name" value="Glycosyl hydrolase domain"/>
    <property type="match status" value="1"/>
</dbReference>
<dbReference type="Gene3D" id="3.20.20.80">
    <property type="entry name" value="Glycosidases"/>
    <property type="match status" value="2"/>
</dbReference>
<gene>
    <name evidence="2" type="ORF">SAMN02745158_01305</name>
</gene>
<dbReference type="EMBL" id="FQVI01000004">
    <property type="protein sequence ID" value="SHE70222.1"/>
    <property type="molecule type" value="Genomic_DNA"/>
</dbReference>
<keyword evidence="3" id="KW-1185">Reference proteome</keyword>
<dbReference type="RefSeq" id="WP_242946731.1">
    <property type="nucleotide sequence ID" value="NZ_FQVI01000004.1"/>
</dbReference>
<dbReference type="InterPro" id="IPR013780">
    <property type="entry name" value="Glyco_hydro_b"/>
</dbReference>
<dbReference type="PANTHER" id="PTHR43002">
    <property type="entry name" value="GLYCOGEN DEBRANCHING ENZYME"/>
    <property type="match status" value="1"/>
</dbReference>
<dbReference type="SUPFAM" id="SSF51445">
    <property type="entry name" value="(Trans)glycosidases"/>
    <property type="match status" value="1"/>
</dbReference>
<dbReference type="InterPro" id="IPR013783">
    <property type="entry name" value="Ig-like_fold"/>
</dbReference>
<evidence type="ECO:0000259" key="1">
    <source>
        <dbReference type="SMART" id="SM00642"/>
    </source>
</evidence>
<dbReference type="SMART" id="SM00642">
    <property type="entry name" value="Aamy"/>
    <property type="match status" value="1"/>
</dbReference>
<accession>A0A1M4VMZ3</accession>
<feature type="domain" description="Glycosyl hydrolase family 13 catalytic" evidence="1">
    <location>
        <begin position="146"/>
        <end position="495"/>
    </location>
</feature>